<accession>A0A934WVS8</accession>
<dbReference type="PANTHER" id="PTHR34352">
    <property type="entry name" value="PROTEIN YHFA"/>
    <property type="match status" value="1"/>
</dbReference>
<dbReference type="PANTHER" id="PTHR34352:SF1">
    <property type="entry name" value="PROTEIN YHFA"/>
    <property type="match status" value="1"/>
</dbReference>
<proteinExistence type="predicted"/>
<evidence type="ECO:0000313" key="1">
    <source>
        <dbReference type="EMBL" id="MBK6263869.1"/>
    </source>
</evidence>
<sequence>MKIITNMLAPKEYESKNESGNILNIDMYDAKEKDYFSPMESLLGALASCAAVDLVEMIKKRRKELNDLQIETHGERREEHPRSFHTIHMVFTATSPDLQKEEFEKLVELAAGKYCSVSATLAIKATHEVVIKRKNGE</sequence>
<dbReference type="RefSeq" id="WP_201429555.1">
    <property type="nucleotide sequence ID" value="NZ_JAEQBW010000001.1"/>
</dbReference>
<dbReference type="InterPro" id="IPR036102">
    <property type="entry name" value="OsmC/Ohrsf"/>
</dbReference>
<reference evidence="1" key="1">
    <citation type="submission" date="2021-01" db="EMBL/GenBank/DDBJ databases">
        <title>Marivirga aurantiaca sp. nov., isolated from intertidal surface sediments.</title>
        <authorList>
            <person name="Zhang M."/>
        </authorList>
    </citation>
    <scope>NUCLEOTIDE SEQUENCE</scope>
    <source>
        <strain evidence="1">S37H4</strain>
    </source>
</reference>
<dbReference type="AlphaFoldDB" id="A0A934WVS8"/>
<name>A0A934WVS8_9BACT</name>
<organism evidence="1 2">
    <name type="scientific">Marivirga aurantiaca</name>
    <dbReference type="NCBI Taxonomy" id="2802615"/>
    <lineage>
        <taxon>Bacteria</taxon>
        <taxon>Pseudomonadati</taxon>
        <taxon>Bacteroidota</taxon>
        <taxon>Cytophagia</taxon>
        <taxon>Cytophagales</taxon>
        <taxon>Marivirgaceae</taxon>
        <taxon>Marivirga</taxon>
    </lineage>
</organism>
<dbReference type="EMBL" id="JAEQBW010000001">
    <property type="protein sequence ID" value="MBK6263869.1"/>
    <property type="molecule type" value="Genomic_DNA"/>
</dbReference>
<dbReference type="SUPFAM" id="SSF82784">
    <property type="entry name" value="OsmC-like"/>
    <property type="match status" value="1"/>
</dbReference>
<keyword evidence="2" id="KW-1185">Reference proteome</keyword>
<evidence type="ECO:0000313" key="2">
    <source>
        <dbReference type="Proteomes" id="UP000611723"/>
    </source>
</evidence>
<dbReference type="Gene3D" id="3.30.300.20">
    <property type="match status" value="1"/>
</dbReference>
<comment type="caution">
    <text evidence="1">The sequence shown here is derived from an EMBL/GenBank/DDBJ whole genome shotgun (WGS) entry which is preliminary data.</text>
</comment>
<dbReference type="InterPro" id="IPR015946">
    <property type="entry name" value="KH_dom-like_a/b"/>
</dbReference>
<dbReference type="Pfam" id="PF02566">
    <property type="entry name" value="OsmC"/>
    <property type="match status" value="1"/>
</dbReference>
<gene>
    <name evidence="1" type="ORF">JKA74_02375</name>
</gene>
<protein>
    <submittedName>
        <fullName evidence="1">OsmC family protein</fullName>
    </submittedName>
</protein>
<dbReference type="InterPro" id="IPR003718">
    <property type="entry name" value="OsmC/Ohr_fam"/>
</dbReference>
<dbReference type="Proteomes" id="UP000611723">
    <property type="component" value="Unassembled WGS sequence"/>
</dbReference>